<dbReference type="SUPFAM" id="SSF52343">
    <property type="entry name" value="Ferredoxin reductase-like, C-terminal NADP-linked domain"/>
    <property type="match status" value="1"/>
</dbReference>
<accession>A0A5C5VZP6</accession>
<dbReference type="PANTHER" id="PTHR47878">
    <property type="entry name" value="OXIDOREDUCTASE FAD/NAD(P)-BINDING DOMAIN PROTEIN"/>
    <property type="match status" value="1"/>
</dbReference>
<proteinExistence type="inferred from homology"/>
<feature type="domain" description="FAD-binding FR-type" evidence="4">
    <location>
        <begin position="18"/>
        <end position="157"/>
    </location>
</feature>
<evidence type="ECO:0000313" key="5">
    <source>
        <dbReference type="EMBL" id="TWT43279.1"/>
    </source>
</evidence>
<evidence type="ECO:0000259" key="4">
    <source>
        <dbReference type="PROSITE" id="PS51384"/>
    </source>
</evidence>
<dbReference type="InterPro" id="IPR017938">
    <property type="entry name" value="Riboflavin_synthase-like_b-brl"/>
</dbReference>
<name>A0A5C5VZP6_9BACT</name>
<dbReference type="EC" id="1.18.1.2" evidence="2"/>
<dbReference type="InterPro" id="IPR001433">
    <property type="entry name" value="OxRdtase_FAD/NAD-bd"/>
</dbReference>
<evidence type="ECO:0000256" key="3">
    <source>
        <dbReference type="ARBA" id="ARBA00022741"/>
    </source>
</evidence>
<dbReference type="InterPro" id="IPR051930">
    <property type="entry name" value="FNR_type-1"/>
</dbReference>
<gene>
    <name evidence="5" type="primary">fpr</name>
    <name evidence="5" type="ORF">Pla111_22290</name>
</gene>
<dbReference type="InterPro" id="IPR039261">
    <property type="entry name" value="FNR_nucleotide-bd"/>
</dbReference>
<evidence type="ECO:0000313" key="6">
    <source>
        <dbReference type="Proteomes" id="UP000318995"/>
    </source>
</evidence>
<organism evidence="5 6">
    <name type="scientific">Botrimarina hoheduenensis</name>
    <dbReference type="NCBI Taxonomy" id="2528000"/>
    <lineage>
        <taxon>Bacteria</taxon>
        <taxon>Pseudomonadati</taxon>
        <taxon>Planctomycetota</taxon>
        <taxon>Planctomycetia</taxon>
        <taxon>Pirellulales</taxon>
        <taxon>Lacipirellulaceae</taxon>
        <taxon>Botrimarina</taxon>
    </lineage>
</organism>
<dbReference type="InterPro" id="IPR017927">
    <property type="entry name" value="FAD-bd_FR_type"/>
</dbReference>
<dbReference type="PANTHER" id="PTHR47878:SF2">
    <property type="entry name" value="OXIDOREDUCTASE FAD_NAD(P)-BINDING DOMAIN PROTEIN"/>
    <property type="match status" value="1"/>
</dbReference>
<keyword evidence="6" id="KW-1185">Reference proteome</keyword>
<keyword evidence="3" id="KW-0547">Nucleotide-binding</keyword>
<comment type="caution">
    <text evidence="5">The sequence shown here is derived from an EMBL/GenBank/DDBJ whole genome shotgun (WGS) entry which is preliminary data.</text>
</comment>
<dbReference type="Gene3D" id="2.40.30.10">
    <property type="entry name" value="Translation factors"/>
    <property type="match status" value="1"/>
</dbReference>
<comment type="similarity">
    <text evidence="1">Belongs to the ferredoxin--NADP reductase type 1 family.</text>
</comment>
<dbReference type="GO" id="GO:0000166">
    <property type="term" value="F:nucleotide binding"/>
    <property type="evidence" value="ECO:0007669"/>
    <property type="project" value="UniProtKB-KW"/>
</dbReference>
<keyword evidence="5" id="KW-0560">Oxidoreductase</keyword>
<protein>
    <recommendedName>
        <fullName evidence="2">ferredoxin--NADP(+) reductase</fullName>
        <ecNumber evidence="2">1.18.1.2</ecNumber>
    </recommendedName>
</protein>
<dbReference type="Gene3D" id="3.40.50.80">
    <property type="entry name" value="Nucleotide-binding domain of ferredoxin-NADP reductase (FNR) module"/>
    <property type="match status" value="1"/>
</dbReference>
<dbReference type="CDD" id="cd06195">
    <property type="entry name" value="FNR1"/>
    <property type="match status" value="1"/>
</dbReference>
<dbReference type="PROSITE" id="PS51384">
    <property type="entry name" value="FAD_FR"/>
    <property type="match status" value="1"/>
</dbReference>
<dbReference type="SUPFAM" id="SSF63380">
    <property type="entry name" value="Riboflavin synthase domain-like"/>
    <property type="match status" value="1"/>
</dbReference>
<sequence>MNPRETLLSQADAQQLREEHYNATITWMEKPNDRLMRVRVRLDEGAAENGPALHYQPGQYTTLGLGYWERRLELVQPETLDEKLVRRVVKRAYSISCRMLDDQGVVTPAGEEPEPEFYIALVTEADKPPAFTPRLFGLSVGDRLQMGVRPKGVFTLGDFAPTTNLLFASTGTGEAPHNAMISSLLAGGHRGKIANLCCVRYESDLGYLAIHRQLEAAYPNYRYLPLTTREPINRNQQQPGYVGVRYVQDLLSDPDAADELGFALSADHTLVYLCGNPAMIGVPNRAGDAAGRYPTPRGVVEVLEGQGFRAHDAKSPGNIYFEKYW</sequence>
<dbReference type="OrthoDB" id="9784483at2"/>
<dbReference type="RefSeq" id="WP_146574277.1">
    <property type="nucleotide sequence ID" value="NZ_SJPH01000004.1"/>
</dbReference>
<dbReference type="Proteomes" id="UP000318995">
    <property type="component" value="Unassembled WGS sequence"/>
</dbReference>
<dbReference type="EMBL" id="SJPH01000004">
    <property type="protein sequence ID" value="TWT43279.1"/>
    <property type="molecule type" value="Genomic_DNA"/>
</dbReference>
<evidence type="ECO:0000256" key="2">
    <source>
        <dbReference type="ARBA" id="ARBA00013223"/>
    </source>
</evidence>
<dbReference type="AlphaFoldDB" id="A0A5C5VZP6"/>
<evidence type="ECO:0000256" key="1">
    <source>
        <dbReference type="ARBA" id="ARBA00008312"/>
    </source>
</evidence>
<dbReference type="InterPro" id="IPR033892">
    <property type="entry name" value="FNR_bac"/>
</dbReference>
<dbReference type="GO" id="GO:0004324">
    <property type="term" value="F:ferredoxin-NADP+ reductase activity"/>
    <property type="evidence" value="ECO:0007669"/>
    <property type="project" value="UniProtKB-EC"/>
</dbReference>
<dbReference type="Pfam" id="PF00175">
    <property type="entry name" value="NAD_binding_1"/>
    <property type="match status" value="1"/>
</dbReference>
<reference evidence="5 6" key="1">
    <citation type="submission" date="2019-02" db="EMBL/GenBank/DDBJ databases">
        <title>Deep-cultivation of Planctomycetes and their phenomic and genomic characterization uncovers novel biology.</title>
        <authorList>
            <person name="Wiegand S."/>
            <person name="Jogler M."/>
            <person name="Boedeker C."/>
            <person name="Pinto D."/>
            <person name="Vollmers J."/>
            <person name="Rivas-Marin E."/>
            <person name="Kohn T."/>
            <person name="Peeters S.H."/>
            <person name="Heuer A."/>
            <person name="Rast P."/>
            <person name="Oberbeckmann S."/>
            <person name="Bunk B."/>
            <person name="Jeske O."/>
            <person name="Meyerdierks A."/>
            <person name="Storesund J.E."/>
            <person name="Kallscheuer N."/>
            <person name="Luecker S."/>
            <person name="Lage O.M."/>
            <person name="Pohl T."/>
            <person name="Merkel B.J."/>
            <person name="Hornburger P."/>
            <person name="Mueller R.-W."/>
            <person name="Bruemmer F."/>
            <person name="Labrenz M."/>
            <person name="Spormann A.M."/>
            <person name="Op Den Camp H."/>
            <person name="Overmann J."/>
            <person name="Amann R."/>
            <person name="Jetten M.S.M."/>
            <person name="Mascher T."/>
            <person name="Medema M.H."/>
            <person name="Devos D.P."/>
            <person name="Kaster A.-K."/>
            <person name="Ovreas L."/>
            <person name="Rohde M."/>
            <person name="Galperin M.Y."/>
            <person name="Jogler C."/>
        </authorList>
    </citation>
    <scope>NUCLEOTIDE SEQUENCE [LARGE SCALE GENOMIC DNA]</scope>
    <source>
        <strain evidence="5 6">Pla111</strain>
    </source>
</reference>